<evidence type="ECO:0008006" key="6">
    <source>
        <dbReference type="Google" id="ProtNLM"/>
    </source>
</evidence>
<keyword evidence="2" id="KW-0472">Membrane</keyword>
<evidence type="ECO:0000256" key="1">
    <source>
        <dbReference type="SAM" id="MobiDB-lite"/>
    </source>
</evidence>
<keyword evidence="2" id="KW-0812">Transmembrane</keyword>
<feature type="region of interest" description="Disordered" evidence="1">
    <location>
        <begin position="459"/>
        <end position="484"/>
    </location>
</feature>
<feature type="signal peptide" evidence="3">
    <location>
        <begin position="1"/>
        <end position="26"/>
    </location>
</feature>
<evidence type="ECO:0000313" key="5">
    <source>
        <dbReference type="Proteomes" id="UP001208364"/>
    </source>
</evidence>
<organism evidence="4 5">
    <name type="scientific">[Clostridium] ammoniilyticum</name>
    <dbReference type="NCBI Taxonomy" id="2981784"/>
    <lineage>
        <taxon>Bacteria</taxon>
        <taxon>Bacillati</taxon>
        <taxon>Bacillota</taxon>
        <taxon>Erysipelotrichia</taxon>
        <taxon>Erysipelotrichales</taxon>
        <taxon>Coprobacillaceae</taxon>
        <taxon>Faecalibacillus</taxon>
    </lineage>
</organism>
<keyword evidence="2" id="KW-1133">Transmembrane helix</keyword>
<proteinExistence type="predicted"/>
<evidence type="ECO:0000256" key="2">
    <source>
        <dbReference type="SAM" id="Phobius"/>
    </source>
</evidence>
<accession>A0ABT2SW05</accession>
<gene>
    <name evidence="4" type="ORF">OCV55_10155</name>
</gene>
<dbReference type="RefSeq" id="WP_147580541.1">
    <property type="nucleotide sequence ID" value="NZ_JAOQJR010000010.1"/>
</dbReference>
<reference evidence="4 5" key="1">
    <citation type="journal article" date="2021" name="ISME Commun">
        <title>Automated analysis of genomic sequences facilitates high-throughput and comprehensive description of bacteria.</title>
        <authorList>
            <person name="Hitch T.C.A."/>
        </authorList>
    </citation>
    <scope>NUCLEOTIDE SEQUENCE [LARGE SCALE GENOMIC DNA]</scope>
    <source>
        <strain evidence="4 5">H4_15</strain>
    </source>
</reference>
<dbReference type="Proteomes" id="UP001208364">
    <property type="component" value="Unassembled WGS sequence"/>
</dbReference>
<protein>
    <recommendedName>
        <fullName evidence="6">MucBP domain-containing protein</fullName>
    </recommendedName>
</protein>
<evidence type="ECO:0000313" key="4">
    <source>
        <dbReference type="EMBL" id="MCU6739024.1"/>
    </source>
</evidence>
<keyword evidence="3" id="KW-0732">Signal</keyword>
<evidence type="ECO:0000256" key="3">
    <source>
        <dbReference type="SAM" id="SignalP"/>
    </source>
</evidence>
<sequence length="535" mass="61233">MKCLKKIAIFSLVFFVSLFFIMPVQAKSTQTYSIIYDLQDASGNKIAQVKYKNKDFTSEIGREIKVRTTYFDKKYGDFDLVSEQSQKVEAGKDQYIFVYRTYQPITIKGKVQFTTKEGTILLQDTFDIDSSATVENPQVYAVPDSYTIGDVTYLKMPGQVSEIKSVYYNDPSDNTYSITYYNPNNTTDYDVALKYVEEGTNDVLMQKSFHVNDQDYTYILPKVMKINNVYYTLADNQENTIYQAVSSDIREYTIYYKKLDKNASYKWSIYKVDASTNKILGEVVQLEVQPDQSVEYQVEKEYKDSDGNVYTVDQGMSQVLKHSYGESEHVSYVYYNPKGYTAPKNYIVEVQYKNIATDETIASQKIEINKKDEDTTIDIVKELTVNQQQYVLVNGQSITINHSFYSPRRIYTIYYRNVNDPINVDTEIIREEVIEVEGQSSVIGGQTIYRRNNQTGAFSTVGVENRDGSENNSNEGSTSSIDGINVEDEAVPQANIDAQSQESSSSQVYYLVAGLLAFLIVIVIILKRKKHRKEV</sequence>
<dbReference type="EMBL" id="JAOQJR010000010">
    <property type="protein sequence ID" value="MCU6739024.1"/>
    <property type="molecule type" value="Genomic_DNA"/>
</dbReference>
<keyword evidence="5" id="KW-1185">Reference proteome</keyword>
<feature type="transmembrane region" description="Helical" evidence="2">
    <location>
        <begin position="508"/>
        <end position="526"/>
    </location>
</feature>
<feature type="chain" id="PRO_5046113992" description="MucBP domain-containing protein" evidence="3">
    <location>
        <begin position="27"/>
        <end position="535"/>
    </location>
</feature>
<feature type="compositionally biased region" description="Low complexity" evidence="1">
    <location>
        <begin position="470"/>
        <end position="480"/>
    </location>
</feature>
<name>A0ABT2SW05_9FIRM</name>
<comment type="caution">
    <text evidence="4">The sequence shown here is derived from an EMBL/GenBank/DDBJ whole genome shotgun (WGS) entry which is preliminary data.</text>
</comment>